<keyword evidence="2" id="KW-0413">Isomerase</keyword>
<sequence length="126" mass="14618">MKKTTCLFLLLLTVSACQKMPECNCTDFTTGSFEFVQTINGKTDTTRFVRTAEHQIETYHGRTDTANVRWVNDCELIIQKKHPRNRDEKKAISMRIVETKDNQYIMEYSFVGDIKKQTGTVTKLDQ</sequence>
<dbReference type="Proteomes" id="UP000289857">
    <property type="component" value="Unassembled WGS sequence"/>
</dbReference>
<dbReference type="OrthoDB" id="1202013at2"/>
<dbReference type="AlphaFoldDB" id="A0A4Q1K9S4"/>
<gene>
    <name evidence="2" type="ORF">EQG61_08715</name>
</gene>
<keyword evidence="3" id="KW-1185">Reference proteome</keyword>
<feature type="signal peptide" evidence="1">
    <location>
        <begin position="1"/>
        <end position="19"/>
    </location>
</feature>
<feature type="chain" id="PRO_5020729269" evidence="1">
    <location>
        <begin position="20"/>
        <end position="126"/>
    </location>
</feature>
<reference evidence="3" key="1">
    <citation type="submission" date="2019-01" db="EMBL/GenBank/DDBJ databases">
        <title>Cytophagaceae bacterium strain CAR-16.</title>
        <authorList>
            <person name="Chen W.-M."/>
        </authorList>
    </citation>
    <scope>NUCLEOTIDE SEQUENCE [LARGE SCALE GENOMIC DNA]</scope>
    <source>
        <strain evidence="3">WWJ-16</strain>
    </source>
</reference>
<organism evidence="2 3">
    <name type="scientific">Flavobacterium stagni</name>
    <dbReference type="NCBI Taxonomy" id="2506421"/>
    <lineage>
        <taxon>Bacteria</taxon>
        <taxon>Pseudomonadati</taxon>
        <taxon>Bacteroidota</taxon>
        <taxon>Flavobacteriia</taxon>
        <taxon>Flavobacteriales</taxon>
        <taxon>Flavobacteriaceae</taxon>
        <taxon>Flavobacterium</taxon>
    </lineage>
</organism>
<dbReference type="RefSeq" id="WP_129461538.1">
    <property type="nucleotide sequence ID" value="NZ_SBKN01000004.1"/>
</dbReference>
<dbReference type="GO" id="GO:0016853">
    <property type="term" value="F:isomerase activity"/>
    <property type="evidence" value="ECO:0007669"/>
    <property type="project" value="UniProtKB-KW"/>
</dbReference>
<proteinExistence type="predicted"/>
<accession>A0A4Q1K9S4</accession>
<evidence type="ECO:0000313" key="2">
    <source>
        <dbReference type="EMBL" id="RXR22653.1"/>
    </source>
</evidence>
<evidence type="ECO:0000313" key="3">
    <source>
        <dbReference type="Proteomes" id="UP000289857"/>
    </source>
</evidence>
<protein>
    <submittedName>
        <fullName evidence="2">DNA topoisomerase IV</fullName>
    </submittedName>
</protein>
<dbReference type="EMBL" id="SBKN01000004">
    <property type="protein sequence ID" value="RXR22653.1"/>
    <property type="molecule type" value="Genomic_DNA"/>
</dbReference>
<dbReference type="PROSITE" id="PS51257">
    <property type="entry name" value="PROKAR_LIPOPROTEIN"/>
    <property type="match status" value="1"/>
</dbReference>
<keyword evidence="1" id="KW-0732">Signal</keyword>
<comment type="caution">
    <text evidence="2">The sequence shown here is derived from an EMBL/GenBank/DDBJ whole genome shotgun (WGS) entry which is preliminary data.</text>
</comment>
<name>A0A4Q1K9S4_9FLAO</name>
<evidence type="ECO:0000256" key="1">
    <source>
        <dbReference type="SAM" id="SignalP"/>
    </source>
</evidence>